<gene>
    <name evidence="2" type="ORF">OSB04_011946</name>
</gene>
<dbReference type="Proteomes" id="UP001172457">
    <property type="component" value="Chromosome 3"/>
</dbReference>
<dbReference type="InterPro" id="IPR054722">
    <property type="entry name" value="PolX-like_BBD"/>
</dbReference>
<dbReference type="Pfam" id="PF22936">
    <property type="entry name" value="Pol_BBD"/>
    <property type="match status" value="1"/>
</dbReference>
<protein>
    <recommendedName>
        <fullName evidence="1">Retrovirus-related Pol polyprotein from transposon TNT 1-94-like beta-barrel domain-containing protein</fullName>
    </recommendedName>
</protein>
<accession>A0AA38WDG9</accession>
<keyword evidence="3" id="KW-1185">Reference proteome</keyword>
<feature type="domain" description="Retrovirus-related Pol polyprotein from transposon TNT 1-94-like beta-barrel" evidence="1">
    <location>
        <begin position="1"/>
        <end position="65"/>
    </location>
</feature>
<dbReference type="AlphaFoldDB" id="A0AA38WDG9"/>
<dbReference type="EMBL" id="JARYMX010000003">
    <property type="protein sequence ID" value="KAJ9557332.1"/>
    <property type="molecule type" value="Genomic_DNA"/>
</dbReference>
<name>A0AA38WDG9_9ASTR</name>
<sequence length="223" mass="24796">MTGNKSLLINYVSENGPSVTFGDNVRGTTKGYGTLTIGSTTINKVAYVEGLMHNILSISQLCVLGYKVKFDFCTCFVVNDQGDIVLSGKMKENVYVINMDIESESMPDIMFSTCLCARFQADPKESHLNALKRIFRYLKGTPDLGLWYPKDSGFDLIGSAMAAAGSNFESIRVINFVASFMENGTISKPPRFNPSNFSLWKSRMILFMDGIDSRYLTILRAVH</sequence>
<dbReference type="PANTHER" id="PTHR11439">
    <property type="entry name" value="GAG-POL-RELATED RETROTRANSPOSON"/>
    <property type="match status" value="1"/>
</dbReference>
<organism evidence="2 3">
    <name type="scientific">Centaurea solstitialis</name>
    <name type="common">yellow star-thistle</name>
    <dbReference type="NCBI Taxonomy" id="347529"/>
    <lineage>
        <taxon>Eukaryota</taxon>
        <taxon>Viridiplantae</taxon>
        <taxon>Streptophyta</taxon>
        <taxon>Embryophyta</taxon>
        <taxon>Tracheophyta</taxon>
        <taxon>Spermatophyta</taxon>
        <taxon>Magnoliopsida</taxon>
        <taxon>eudicotyledons</taxon>
        <taxon>Gunneridae</taxon>
        <taxon>Pentapetalae</taxon>
        <taxon>asterids</taxon>
        <taxon>campanulids</taxon>
        <taxon>Asterales</taxon>
        <taxon>Asteraceae</taxon>
        <taxon>Carduoideae</taxon>
        <taxon>Cardueae</taxon>
        <taxon>Centaureinae</taxon>
        <taxon>Centaurea</taxon>
    </lineage>
</organism>
<proteinExistence type="predicted"/>
<reference evidence="2" key="1">
    <citation type="submission" date="2023-03" db="EMBL/GenBank/DDBJ databases">
        <title>Chromosome-scale reference genome and RAD-based genetic map of yellow starthistle (Centaurea solstitialis) reveal putative structural variation and QTLs associated with invader traits.</title>
        <authorList>
            <person name="Reatini B."/>
            <person name="Cang F.A."/>
            <person name="Jiang Q."/>
            <person name="Mckibben M.T.W."/>
            <person name="Barker M.S."/>
            <person name="Rieseberg L.H."/>
            <person name="Dlugosch K.M."/>
        </authorList>
    </citation>
    <scope>NUCLEOTIDE SEQUENCE</scope>
    <source>
        <strain evidence="2">CAN-66</strain>
        <tissue evidence="2">Leaf</tissue>
    </source>
</reference>
<dbReference type="PANTHER" id="PTHR11439:SF486">
    <property type="entry name" value="RLK (RECEPTOR-LIKE KINASE) PROTEIN, PUTATIVE-RELATED"/>
    <property type="match status" value="1"/>
</dbReference>
<evidence type="ECO:0000313" key="2">
    <source>
        <dbReference type="EMBL" id="KAJ9557332.1"/>
    </source>
</evidence>
<comment type="caution">
    <text evidence="2">The sequence shown here is derived from an EMBL/GenBank/DDBJ whole genome shotgun (WGS) entry which is preliminary data.</text>
</comment>
<evidence type="ECO:0000313" key="3">
    <source>
        <dbReference type="Proteomes" id="UP001172457"/>
    </source>
</evidence>
<evidence type="ECO:0000259" key="1">
    <source>
        <dbReference type="Pfam" id="PF22936"/>
    </source>
</evidence>